<sequence length="165" mass="18966">MYQNKVSPKLKILARPNQYEVAQRLIERGAPDADEVRPGMTWTELTAWIAQARLAATLRKAVIPLEEERQKRTTFRQLAMADTPRLSLASHAIAGRRRRGPRRTALFSKARIVLEWQHQAEEAAEWSRITPSEGMTRGETHDLIVKVPSEPERKCWGDEEVWKGE</sequence>
<reference evidence="1 2" key="1">
    <citation type="journal article" date="2016" name="Mol. Biol. Evol.">
        <title>Comparative Genomics of Early-Diverging Mushroom-Forming Fungi Provides Insights into the Origins of Lignocellulose Decay Capabilities.</title>
        <authorList>
            <person name="Nagy L.G."/>
            <person name="Riley R."/>
            <person name="Tritt A."/>
            <person name="Adam C."/>
            <person name="Daum C."/>
            <person name="Floudas D."/>
            <person name="Sun H."/>
            <person name="Yadav J.S."/>
            <person name="Pangilinan J."/>
            <person name="Larsson K.H."/>
            <person name="Matsuura K."/>
            <person name="Barry K."/>
            <person name="Labutti K."/>
            <person name="Kuo R."/>
            <person name="Ohm R.A."/>
            <person name="Bhattacharya S.S."/>
            <person name="Shirouzu T."/>
            <person name="Yoshinaga Y."/>
            <person name="Martin F.M."/>
            <person name="Grigoriev I.V."/>
            <person name="Hibbett D.S."/>
        </authorList>
    </citation>
    <scope>NUCLEOTIDE SEQUENCE [LARGE SCALE GENOMIC DNA]</scope>
    <source>
        <strain evidence="1 2">HHB12733</strain>
    </source>
</reference>
<name>A0A165K097_9BASI</name>
<dbReference type="AlphaFoldDB" id="A0A165K097"/>
<evidence type="ECO:0000313" key="2">
    <source>
        <dbReference type="Proteomes" id="UP000076842"/>
    </source>
</evidence>
<gene>
    <name evidence="1" type="ORF">CALCODRAFT_552557</name>
</gene>
<accession>A0A165K097</accession>
<dbReference type="InParanoid" id="A0A165K097"/>
<keyword evidence="2" id="KW-1185">Reference proteome</keyword>
<proteinExistence type="predicted"/>
<organism evidence="1 2">
    <name type="scientific">Calocera cornea HHB12733</name>
    <dbReference type="NCBI Taxonomy" id="1353952"/>
    <lineage>
        <taxon>Eukaryota</taxon>
        <taxon>Fungi</taxon>
        <taxon>Dikarya</taxon>
        <taxon>Basidiomycota</taxon>
        <taxon>Agaricomycotina</taxon>
        <taxon>Dacrymycetes</taxon>
        <taxon>Dacrymycetales</taxon>
        <taxon>Dacrymycetaceae</taxon>
        <taxon>Calocera</taxon>
    </lineage>
</organism>
<dbReference type="Proteomes" id="UP000076842">
    <property type="component" value="Unassembled WGS sequence"/>
</dbReference>
<dbReference type="EMBL" id="KV423916">
    <property type="protein sequence ID" value="KZT62495.1"/>
    <property type="molecule type" value="Genomic_DNA"/>
</dbReference>
<protein>
    <submittedName>
        <fullName evidence="1">Uncharacterized protein</fullName>
    </submittedName>
</protein>
<evidence type="ECO:0000313" key="1">
    <source>
        <dbReference type="EMBL" id="KZT62495.1"/>
    </source>
</evidence>